<evidence type="ECO:0000313" key="4">
    <source>
        <dbReference type="Proteomes" id="UP001492380"/>
    </source>
</evidence>
<evidence type="ECO:0000256" key="1">
    <source>
        <dbReference type="SAM" id="MobiDB-lite"/>
    </source>
</evidence>
<sequence>MSSFPEHVSPGSTYILSLSHFHLAPLSEGQRGRDNRTYFTLPLPLSVSVSQPTGTPSFPLCSLFVGPNERDAHGRSTRFERVHWLRLGLGTPVFGRSRRSVPRRGNASKRGHGNQLCHQQSTGPARPPRSEQNFRIKNLGRRREEEESCALASATTRRRSPQCSMLNTSAVALTGSTDDDGLESKSKSKLSRRPERTTAGRFASFSFTLTSPFSLNIFISLFPFVLVFLLLASCRTLASGMGGILTWMG</sequence>
<keyword evidence="4" id="KW-1185">Reference proteome</keyword>
<dbReference type="EMBL" id="JBBWRZ010000004">
    <property type="protein sequence ID" value="KAK8238448.1"/>
    <property type="molecule type" value="Genomic_DNA"/>
</dbReference>
<evidence type="ECO:0008006" key="5">
    <source>
        <dbReference type="Google" id="ProtNLM"/>
    </source>
</evidence>
<feature type="region of interest" description="Disordered" evidence="1">
    <location>
        <begin position="95"/>
        <end position="132"/>
    </location>
</feature>
<feature type="transmembrane region" description="Helical" evidence="2">
    <location>
        <begin position="213"/>
        <end position="232"/>
    </location>
</feature>
<evidence type="ECO:0000256" key="2">
    <source>
        <dbReference type="SAM" id="Phobius"/>
    </source>
</evidence>
<protein>
    <recommendedName>
        <fullName evidence="5">Transmembrane protein</fullName>
    </recommendedName>
</protein>
<keyword evidence="2" id="KW-0812">Transmembrane</keyword>
<proteinExistence type="predicted"/>
<organism evidence="3 4">
    <name type="scientific">Phyllosticta capitalensis</name>
    <dbReference type="NCBI Taxonomy" id="121624"/>
    <lineage>
        <taxon>Eukaryota</taxon>
        <taxon>Fungi</taxon>
        <taxon>Dikarya</taxon>
        <taxon>Ascomycota</taxon>
        <taxon>Pezizomycotina</taxon>
        <taxon>Dothideomycetes</taxon>
        <taxon>Dothideomycetes incertae sedis</taxon>
        <taxon>Botryosphaeriales</taxon>
        <taxon>Phyllostictaceae</taxon>
        <taxon>Phyllosticta</taxon>
    </lineage>
</organism>
<reference evidence="3 4" key="1">
    <citation type="submission" date="2024-04" db="EMBL/GenBank/DDBJ databases">
        <title>Phyllosticta paracitricarpa is synonymous to the EU quarantine fungus P. citricarpa based on phylogenomic analyses.</title>
        <authorList>
            <consortium name="Lawrence Berkeley National Laboratory"/>
            <person name="Van Ingen-Buijs V.A."/>
            <person name="Van Westerhoven A.C."/>
            <person name="Haridas S."/>
            <person name="Skiadas P."/>
            <person name="Martin F."/>
            <person name="Groenewald J.Z."/>
            <person name="Crous P.W."/>
            <person name="Seidl M.F."/>
        </authorList>
    </citation>
    <scope>NUCLEOTIDE SEQUENCE [LARGE SCALE GENOMIC DNA]</scope>
    <source>
        <strain evidence="3 4">CBS 123374</strain>
    </source>
</reference>
<comment type="caution">
    <text evidence="3">The sequence shown here is derived from an EMBL/GenBank/DDBJ whole genome shotgun (WGS) entry which is preliminary data.</text>
</comment>
<evidence type="ECO:0000313" key="3">
    <source>
        <dbReference type="EMBL" id="KAK8238448.1"/>
    </source>
</evidence>
<keyword evidence="2" id="KW-0472">Membrane</keyword>
<feature type="region of interest" description="Disordered" evidence="1">
    <location>
        <begin position="174"/>
        <end position="195"/>
    </location>
</feature>
<dbReference type="Proteomes" id="UP001492380">
    <property type="component" value="Unassembled WGS sequence"/>
</dbReference>
<name>A0ABR1YV64_9PEZI</name>
<gene>
    <name evidence="3" type="ORF">HDK90DRAFT_225861</name>
</gene>
<feature type="compositionally biased region" description="Basic and acidic residues" evidence="1">
    <location>
        <begin position="182"/>
        <end position="195"/>
    </location>
</feature>
<accession>A0ABR1YV64</accession>
<feature type="compositionally biased region" description="Basic residues" evidence="1">
    <location>
        <begin position="96"/>
        <end position="112"/>
    </location>
</feature>
<keyword evidence="2" id="KW-1133">Transmembrane helix</keyword>